<sequence>MIAPMLGTRGSRTSVTFATEQCAGIEVAVLNGNATSFFVKESN</sequence>
<protein>
    <submittedName>
        <fullName evidence="1">Uncharacterized protein</fullName>
    </submittedName>
</protein>
<evidence type="ECO:0000313" key="2">
    <source>
        <dbReference type="Proteomes" id="UP001565471"/>
    </source>
</evidence>
<reference evidence="1 2" key="1">
    <citation type="submission" date="2024-07" db="EMBL/GenBank/DDBJ databases">
        <title>Genomic Encyclopedia of Type Strains, Phase V (KMG-V): Genome sequencing to study the core and pangenomes of soil and plant-associated prokaryotes.</title>
        <authorList>
            <person name="Whitman W."/>
        </authorList>
    </citation>
    <scope>NUCLEOTIDE SEQUENCE [LARGE SCALE GENOMIC DNA]</scope>
    <source>
        <strain evidence="1 2">USDA 415</strain>
    </source>
</reference>
<dbReference type="EMBL" id="JBGBZA010000002">
    <property type="protein sequence ID" value="MEY9314645.1"/>
    <property type="molecule type" value="Genomic_DNA"/>
</dbReference>
<accession>A0ABV4EU46</accession>
<keyword evidence="2" id="KW-1185">Reference proteome</keyword>
<dbReference type="Proteomes" id="UP001565471">
    <property type="component" value="Unassembled WGS sequence"/>
</dbReference>
<comment type="caution">
    <text evidence="1">The sequence shown here is derived from an EMBL/GenBank/DDBJ whole genome shotgun (WGS) entry which is preliminary data.</text>
</comment>
<proteinExistence type="predicted"/>
<gene>
    <name evidence="1" type="ORF">ABIF29_001444</name>
</gene>
<name>A0ABV4EU46_BRAEL</name>
<organism evidence="1 2">
    <name type="scientific">Bradyrhizobium elkanii</name>
    <dbReference type="NCBI Taxonomy" id="29448"/>
    <lineage>
        <taxon>Bacteria</taxon>
        <taxon>Pseudomonadati</taxon>
        <taxon>Pseudomonadota</taxon>
        <taxon>Alphaproteobacteria</taxon>
        <taxon>Hyphomicrobiales</taxon>
        <taxon>Nitrobacteraceae</taxon>
        <taxon>Bradyrhizobium</taxon>
    </lineage>
</organism>
<evidence type="ECO:0000313" key="1">
    <source>
        <dbReference type="EMBL" id="MEY9314645.1"/>
    </source>
</evidence>